<evidence type="ECO:0000313" key="3">
    <source>
        <dbReference type="Proteomes" id="UP001157125"/>
    </source>
</evidence>
<keyword evidence="3" id="KW-1185">Reference proteome</keyword>
<gene>
    <name evidence="2" type="ORF">GCM10025876_21230</name>
</gene>
<feature type="region of interest" description="Disordered" evidence="1">
    <location>
        <begin position="106"/>
        <end position="130"/>
    </location>
</feature>
<comment type="caution">
    <text evidence="2">The sequence shown here is derived from an EMBL/GenBank/DDBJ whole genome shotgun (WGS) entry which is preliminary data.</text>
</comment>
<proteinExistence type="predicted"/>
<evidence type="ECO:0000256" key="1">
    <source>
        <dbReference type="SAM" id="MobiDB-lite"/>
    </source>
</evidence>
<organism evidence="2 3">
    <name type="scientific">Demequina litorisediminis</name>
    <dbReference type="NCBI Taxonomy" id="1849022"/>
    <lineage>
        <taxon>Bacteria</taxon>
        <taxon>Bacillati</taxon>
        <taxon>Actinomycetota</taxon>
        <taxon>Actinomycetes</taxon>
        <taxon>Micrococcales</taxon>
        <taxon>Demequinaceae</taxon>
        <taxon>Demequina</taxon>
    </lineage>
</organism>
<dbReference type="Proteomes" id="UP001157125">
    <property type="component" value="Unassembled WGS sequence"/>
</dbReference>
<feature type="region of interest" description="Disordered" evidence="1">
    <location>
        <begin position="27"/>
        <end position="51"/>
    </location>
</feature>
<evidence type="ECO:0000313" key="2">
    <source>
        <dbReference type="EMBL" id="GMA35919.1"/>
    </source>
</evidence>
<protein>
    <submittedName>
        <fullName evidence="2">Uncharacterized protein</fullName>
    </submittedName>
</protein>
<accession>A0ABQ6IDI3</accession>
<reference evidence="3" key="1">
    <citation type="journal article" date="2019" name="Int. J. Syst. Evol. Microbiol.">
        <title>The Global Catalogue of Microorganisms (GCM) 10K type strain sequencing project: providing services to taxonomists for standard genome sequencing and annotation.</title>
        <authorList>
            <consortium name="The Broad Institute Genomics Platform"/>
            <consortium name="The Broad Institute Genome Sequencing Center for Infectious Disease"/>
            <person name="Wu L."/>
            <person name="Ma J."/>
        </authorList>
    </citation>
    <scope>NUCLEOTIDE SEQUENCE [LARGE SCALE GENOMIC DNA]</scope>
    <source>
        <strain evidence="3">NBRC 112299</strain>
    </source>
</reference>
<sequence length="130" mass="13340">MDAAHWAVSCGASARGSPAIQAGRTLVSSSGRNDCGDGAVTTGVAPEAASDAWRTADAPRLVYRVVQGGGRGVIGGEDRSRGGQNLLAVGLSDGRNDVTVLTRECMRHRGKRPGGREGRLGGSNGLARQR</sequence>
<dbReference type="EMBL" id="BSUN01000001">
    <property type="protein sequence ID" value="GMA35919.1"/>
    <property type="molecule type" value="Genomic_DNA"/>
</dbReference>
<name>A0ABQ6IDI3_9MICO</name>